<feature type="region of interest" description="Disordered" evidence="1">
    <location>
        <begin position="1"/>
        <end position="24"/>
    </location>
</feature>
<dbReference type="Proteomes" id="UP000092582">
    <property type="component" value="Chromosome 1"/>
</dbReference>
<dbReference type="AlphaFoldDB" id="A0A1B1BPQ8"/>
<dbReference type="KEGG" id="cart:PA27867_3597"/>
<organism evidence="2 3">
    <name type="scientific">Cryobacterium arcticum</name>
    <dbReference type="NCBI Taxonomy" id="670052"/>
    <lineage>
        <taxon>Bacteria</taxon>
        <taxon>Bacillati</taxon>
        <taxon>Actinomycetota</taxon>
        <taxon>Actinomycetes</taxon>
        <taxon>Micrococcales</taxon>
        <taxon>Microbacteriaceae</taxon>
        <taxon>Cryobacterium</taxon>
    </lineage>
</organism>
<accession>A0A1B1BPQ8</accession>
<dbReference type="EMBL" id="CP016282">
    <property type="protein sequence ID" value="ANP74516.1"/>
    <property type="molecule type" value="Genomic_DNA"/>
</dbReference>
<feature type="compositionally biased region" description="Basic and acidic residues" evidence="1">
    <location>
        <begin position="10"/>
        <end position="24"/>
    </location>
</feature>
<reference evidence="2 3" key="1">
    <citation type="submission" date="2016-06" db="EMBL/GenBank/DDBJ databases">
        <title>Genome sequencing of Cryobacterium arcticum PAMC 27867.</title>
        <authorList>
            <person name="Lee J."/>
            <person name="Kim O.-S."/>
        </authorList>
    </citation>
    <scope>NUCLEOTIDE SEQUENCE [LARGE SCALE GENOMIC DNA]</scope>
    <source>
        <strain evidence="2 3">PAMC 27867</strain>
    </source>
</reference>
<dbReference type="RefSeq" id="WP_066598439.1">
    <property type="nucleotide sequence ID" value="NZ_CP016282.1"/>
</dbReference>
<protein>
    <submittedName>
        <fullName evidence="2">Uncharacterized protein</fullName>
    </submittedName>
</protein>
<evidence type="ECO:0000256" key="1">
    <source>
        <dbReference type="SAM" id="MobiDB-lite"/>
    </source>
</evidence>
<sequence length="70" mass="7541">MATYIVGQIDGRHSPETQGKDPAPTEHRCADCYGPYGLSAIPCPNAPGAVRARAFLATREQINRDKKGKS</sequence>
<proteinExistence type="predicted"/>
<evidence type="ECO:0000313" key="3">
    <source>
        <dbReference type="Proteomes" id="UP000092582"/>
    </source>
</evidence>
<name>A0A1B1BPQ8_9MICO</name>
<keyword evidence="3" id="KW-1185">Reference proteome</keyword>
<dbReference type="STRING" id="670052.PA27867_3597"/>
<evidence type="ECO:0000313" key="2">
    <source>
        <dbReference type="EMBL" id="ANP74516.1"/>
    </source>
</evidence>
<dbReference type="OrthoDB" id="9991276at2"/>
<gene>
    <name evidence="2" type="ORF">PA27867_3597</name>
</gene>